<name>A0A1T1AR59_RHOFE</name>
<dbReference type="OrthoDB" id="5298269at2"/>
<dbReference type="Proteomes" id="UP000190750">
    <property type="component" value="Unassembled WGS sequence"/>
</dbReference>
<sequence>MATKDTSTGLLARVANFVRSPVSDVPPPQSPAGDPGELGKLAIKRMVERKAHNDAVRRREFSQLRKLREVSPSALSEMAARASFYQDSSGFPESETRASTLKKIDEIEAQMSRQWWNGQQRKPGEPASAAPPSPSASTSSATSVARAPALASGSSLSSTTAVESQIDTRLAFAPTMPTSLEALTPQLPISAAQDQAWSAKSRSKLTMPVGVASFEPTDYSDFSCSNMVSVEMGQVSSDPVIEDAAIRFANSDDAGAESVLTLALKGEAADPSAKAAWTTALQDLYRSTGQVALYERLAQVQAQRSPAVARWQSPAMLDKLAVAQLQASVTTGGGLHRLDWRLLENISPDAAVALAAVMRQWCDQTLSLQFDNLGSLDAQLRANTPLGDRDVAPFWWQLRLNALRVLGSREEFELVSMDYCVTYDISPPAWQDARCQHVLAQSVGAMGLDWRDELNQVSTLADPLTERTPFVDANASRLELAGDLLGSVAAGLKPLQQALQAKGDVLITCDALVRVDFSAAGSILNWVASAQATGKKIEFARLPHLVAAFFNLIGINEHARVTARSN</sequence>
<accession>A0A1T1AR59</accession>
<dbReference type="STRING" id="28066.RF819_07405"/>
<dbReference type="EMBL" id="MTJN01000002">
    <property type="protein sequence ID" value="OOV06586.1"/>
    <property type="molecule type" value="Genomic_DNA"/>
</dbReference>
<feature type="domain" description="MlaB-like STAS" evidence="2">
    <location>
        <begin position="478"/>
        <end position="555"/>
    </location>
</feature>
<evidence type="ECO:0000256" key="1">
    <source>
        <dbReference type="SAM" id="MobiDB-lite"/>
    </source>
</evidence>
<comment type="caution">
    <text evidence="3">The sequence shown here is derived from an EMBL/GenBank/DDBJ whole genome shotgun (WGS) entry which is preliminary data.</text>
</comment>
<gene>
    <name evidence="3" type="ORF">RF819_07405</name>
</gene>
<dbReference type="RefSeq" id="WP_078364394.1">
    <property type="nucleotide sequence ID" value="NZ_MTJN01000002.1"/>
</dbReference>
<feature type="compositionally biased region" description="Low complexity" evidence="1">
    <location>
        <begin position="135"/>
        <end position="144"/>
    </location>
</feature>
<dbReference type="AlphaFoldDB" id="A0A1T1AR59"/>
<dbReference type="Pfam" id="PF13466">
    <property type="entry name" value="STAS_2"/>
    <property type="match status" value="1"/>
</dbReference>
<evidence type="ECO:0000313" key="4">
    <source>
        <dbReference type="Proteomes" id="UP000190750"/>
    </source>
</evidence>
<evidence type="ECO:0000259" key="2">
    <source>
        <dbReference type="Pfam" id="PF13466"/>
    </source>
</evidence>
<feature type="region of interest" description="Disordered" evidence="1">
    <location>
        <begin position="118"/>
        <end position="144"/>
    </location>
</feature>
<proteinExistence type="predicted"/>
<dbReference type="InterPro" id="IPR036513">
    <property type="entry name" value="STAS_dom_sf"/>
</dbReference>
<evidence type="ECO:0000313" key="3">
    <source>
        <dbReference type="EMBL" id="OOV06586.1"/>
    </source>
</evidence>
<keyword evidence="4" id="KW-1185">Reference proteome</keyword>
<dbReference type="InterPro" id="IPR058548">
    <property type="entry name" value="MlaB-like_STAS"/>
</dbReference>
<protein>
    <recommendedName>
        <fullName evidence="2">MlaB-like STAS domain-containing protein</fullName>
    </recommendedName>
</protein>
<organism evidence="3 4">
    <name type="scientific">Rhodoferax fermentans</name>
    <dbReference type="NCBI Taxonomy" id="28066"/>
    <lineage>
        <taxon>Bacteria</taxon>
        <taxon>Pseudomonadati</taxon>
        <taxon>Pseudomonadota</taxon>
        <taxon>Betaproteobacteria</taxon>
        <taxon>Burkholderiales</taxon>
        <taxon>Comamonadaceae</taxon>
        <taxon>Rhodoferax</taxon>
    </lineage>
</organism>
<dbReference type="SUPFAM" id="SSF52091">
    <property type="entry name" value="SpoIIaa-like"/>
    <property type="match status" value="1"/>
</dbReference>
<reference evidence="3 4" key="1">
    <citation type="submission" date="2017-01" db="EMBL/GenBank/DDBJ databases">
        <title>Genome sequencing of Rhodoferax fermentans JCM 7819.</title>
        <authorList>
            <person name="Kim Y.J."/>
            <person name="Farh M.E.-A."/>
            <person name="Yang D.-C."/>
        </authorList>
    </citation>
    <scope>NUCLEOTIDE SEQUENCE [LARGE SCALE GENOMIC DNA]</scope>
    <source>
        <strain evidence="3 4">JCM 7819</strain>
    </source>
</reference>